<name>A0A672Q4X3_SINGR</name>
<reference evidence="9" key="2">
    <citation type="submission" date="2025-09" db="UniProtKB">
        <authorList>
            <consortium name="Ensembl"/>
        </authorList>
    </citation>
    <scope>IDENTIFICATION</scope>
</reference>
<evidence type="ECO:0000256" key="4">
    <source>
        <dbReference type="ARBA" id="ARBA00023136"/>
    </source>
</evidence>
<dbReference type="SUPFAM" id="SSF49854">
    <property type="entry name" value="Spermadhesin, CUB domain"/>
    <property type="match status" value="1"/>
</dbReference>
<keyword evidence="4" id="KW-0472">Membrane</keyword>
<sequence length="235" mass="26185">MSGSTLLHGLVLLYSIHPLVLTEKPDDGCGHYVLGQESGVLSSKNYPGTYPNNSWCEWRIHVPIGHTIVLKFGDLNMEKKDCESDYLKVLKGSYGAENVYWEYCGGLMPKPTQIHTDSSELTVRFRSSQHISGRGFLLSYSTENHKGILIFLFVLDPCRKYCPVGCAAVTGDVSGDISLGYRHVSCVSLFSSGVAGMPRLIPHLREDVRQPSRCSAGSFPNRFQMQWLGQEKHEL</sequence>
<comment type="caution">
    <text evidence="6">Lacks conserved residue(s) required for the propagation of feature annotation.</text>
</comment>
<dbReference type="Gene3D" id="2.60.120.290">
    <property type="entry name" value="Spermadhesin, CUB domain"/>
    <property type="match status" value="1"/>
</dbReference>
<dbReference type="PROSITE" id="PS01180">
    <property type="entry name" value="CUB"/>
    <property type="match status" value="1"/>
</dbReference>
<dbReference type="AlphaFoldDB" id="A0A672Q4X3"/>
<evidence type="ECO:0000259" key="8">
    <source>
        <dbReference type="PROSITE" id="PS01180"/>
    </source>
</evidence>
<dbReference type="CDD" id="cd00041">
    <property type="entry name" value="CUB"/>
    <property type="match status" value="1"/>
</dbReference>
<evidence type="ECO:0000313" key="9">
    <source>
        <dbReference type="Ensembl" id="ENSSGRP00000070826.1"/>
    </source>
</evidence>
<evidence type="ECO:0000256" key="6">
    <source>
        <dbReference type="PROSITE-ProRule" id="PRU00059"/>
    </source>
</evidence>
<evidence type="ECO:0000256" key="5">
    <source>
        <dbReference type="ARBA" id="ARBA00023157"/>
    </source>
</evidence>
<accession>A0A672Q4X3</accession>
<dbReference type="PANTHER" id="PTHR46806:SF1">
    <property type="entry name" value="DISCOIDIN, CUB AND LCCL DOMAIN-CONTAINING PROTEIN 1"/>
    <property type="match status" value="1"/>
</dbReference>
<dbReference type="Proteomes" id="UP000472262">
    <property type="component" value="Unassembled WGS sequence"/>
</dbReference>
<dbReference type="PANTHER" id="PTHR46806">
    <property type="entry name" value="F5/8 TYPE C DOMAIN-CONTAINING PROTEIN"/>
    <property type="match status" value="1"/>
</dbReference>
<reference evidence="9" key="1">
    <citation type="submission" date="2025-08" db="UniProtKB">
        <authorList>
            <consortium name="Ensembl"/>
        </authorList>
    </citation>
    <scope>IDENTIFICATION</scope>
</reference>
<feature type="signal peptide" evidence="7">
    <location>
        <begin position="1"/>
        <end position="22"/>
    </location>
</feature>
<proteinExistence type="predicted"/>
<evidence type="ECO:0000256" key="1">
    <source>
        <dbReference type="ARBA" id="ARBA00004479"/>
    </source>
</evidence>
<dbReference type="InterPro" id="IPR050633">
    <property type="entry name" value="Neuropilin_MCO_CoagFactor"/>
</dbReference>
<dbReference type="Ensembl" id="ENSSGRT00000075433.1">
    <property type="protein sequence ID" value="ENSSGRP00000070826.1"/>
    <property type="gene ID" value="ENSSGRG00000036187.1"/>
</dbReference>
<organism evidence="9 10">
    <name type="scientific">Sinocyclocheilus grahami</name>
    <name type="common">Dianchi golden-line fish</name>
    <name type="synonym">Barbus grahami</name>
    <dbReference type="NCBI Taxonomy" id="75366"/>
    <lineage>
        <taxon>Eukaryota</taxon>
        <taxon>Metazoa</taxon>
        <taxon>Chordata</taxon>
        <taxon>Craniata</taxon>
        <taxon>Vertebrata</taxon>
        <taxon>Euteleostomi</taxon>
        <taxon>Actinopterygii</taxon>
        <taxon>Neopterygii</taxon>
        <taxon>Teleostei</taxon>
        <taxon>Ostariophysi</taxon>
        <taxon>Cypriniformes</taxon>
        <taxon>Cyprinidae</taxon>
        <taxon>Cyprininae</taxon>
        <taxon>Sinocyclocheilus</taxon>
    </lineage>
</organism>
<feature type="chain" id="PRO_5025652252" evidence="7">
    <location>
        <begin position="23"/>
        <end position="235"/>
    </location>
</feature>
<keyword evidence="5 6" id="KW-1015">Disulfide bond</keyword>
<dbReference type="Pfam" id="PF00431">
    <property type="entry name" value="CUB"/>
    <property type="match status" value="1"/>
</dbReference>
<evidence type="ECO:0000313" key="10">
    <source>
        <dbReference type="Proteomes" id="UP000472262"/>
    </source>
</evidence>
<dbReference type="SMART" id="SM00042">
    <property type="entry name" value="CUB"/>
    <property type="match status" value="1"/>
</dbReference>
<evidence type="ECO:0000256" key="3">
    <source>
        <dbReference type="ARBA" id="ARBA00022989"/>
    </source>
</evidence>
<feature type="disulfide bond" evidence="6">
    <location>
        <begin position="29"/>
        <end position="56"/>
    </location>
</feature>
<dbReference type="InterPro" id="IPR000859">
    <property type="entry name" value="CUB_dom"/>
</dbReference>
<feature type="domain" description="CUB" evidence="8">
    <location>
        <begin position="29"/>
        <end position="143"/>
    </location>
</feature>
<gene>
    <name evidence="9" type="primary">dcbld1</name>
</gene>
<dbReference type="GO" id="GO:0038023">
    <property type="term" value="F:signaling receptor activity"/>
    <property type="evidence" value="ECO:0007669"/>
    <property type="project" value="TreeGrafter"/>
</dbReference>
<keyword evidence="10" id="KW-1185">Reference proteome</keyword>
<evidence type="ECO:0000256" key="2">
    <source>
        <dbReference type="ARBA" id="ARBA00022692"/>
    </source>
</evidence>
<evidence type="ECO:0000256" key="7">
    <source>
        <dbReference type="SAM" id="SignalP"/>
    </source>
</evidence>
<dbReference type="InterPro" id="IPR035914">
    <property type="entry name" value="Sperma_CUB_dom_sf"/>
</dbReference>
<comment type="subcellular location">
    <subcellularLocation>
        <location evidence="1">Membrane</location>
        <topology evidence="1">Single-pass type I membrane protein</topology>
    </subcellularLocation>
</comment>
<keyword evidence="7" id="KW-0732">Signal</keyword>
<keyword evidence="3" id="KW-1133">Transmembrane helix</keyword>
<dbReference type="GO" id="GO:0005886">
    <property type="term" value="C:plasma membrane"/>
    <property type="evidence" value="ECO:0007669"/>
    <property type="project" value="TreeGrafter"/>
</dbReference>
<keyword evidence="2" id="KW-0812">Transmembrane</keyword>
<dbReference type="FunFam" id="2.60.120.290:FF:000013">
    <property type="entry name" value="Membrane frizzled-related protein"/>
    <property type="match status" value="1"/>
</dbReference>
<protein>
    <submittedName>
        <fullName evidence="9">Discoidin, CUB and LCCL domain-containing protein 1-like</fullName>
    </submittedName>
</protein>